<evidence type="ECO:0000259" key="14">
    <source>
        <dbReference type="PROSITE" id="PS51042"/>
    </source>
</evidence>
<evidence type="ECO:0000256" key="5">
    <source>
        <dbReference type="ARBA" id="ARBA00023155"/>
    </source>
</evidence>
<dbReference type="SMART" id="SM00389">
    <property type="entry name" value="HOX"/>
    <property type="match status" value="1"/>
</dbReference>
<proteinExistence type="inferred from homology"/>
<keyword evidence="12" id="KW-0732">Signal</keyword>
<dbReference type="Gene3D" id="1.10.260.40">
    <property type="entry name" value="lambda repressor-like DNA-binding domains"/>
    <property type="match status" value="1"/>
</dbReference>
<feature type="region of interest" description="Disordered" evidence="11">
    <location>
        <begin position="346"/>
        <end position="367"/>
    </location>
</feature>
<dbReference type="PANTHER" id="PTHR14057:SF47">
    <property type="entry name" value="HOMEOBOX PROTEIN ONECUT"/>
    <property type="match status" value="1"/>
</dbReference>
<feature type="compositionally biased region" description="Acidic residues" evidence="11">
    <location>
        <begin position="853"/>
        <end position="867"/>
    </location>
</feature>
<evidence type="ECO:0000256" key="4">
    <source>
        <dbReference type="ARBA" id="ARBA00023125"/>
    </source>
</evidence>
<comment type="subcellular location">
    <subcellularLocation>
        <location evidence="1 8 9">Nucleus</location>
    </subcellularLocation>
</comment>
<evidence type="ECO:0000256" key="2">
    <source>
        <dbReference type="ARBA" id="ARBA00008190"/>
    </source>
</evidence>
<feature type="chain" id="PRO_5042239169" description="One cut domain family member" evidence="12">
    <location>
        <begin position="28"/>
        <end position="1073"/>
    </location>
</feature>
<dbReference type="InterPro" id="IPR051649">
    <property type="entry name" value="CUT_Homeobox"/>
</dbReference>
<feature type="compositionally biased region" description="Polar residues" evidence="11">
    <location>
        <begin position="677"/>
        <end position="692"/>
    </location>
</feature>
<dbReference type="PROSITE" id="PS51042">
    <property type="entry name" value="CUT"/>
    <property type="match status" value="1"/>
</dbReference>
<feature type="compositionally biased region" description="Polar residues" evidence="11">
    <location>
        <begin position="508"/>
        <end position="518"/>
    </location>
</feature>
<feature type="compositionally biased region" description="Low complexity" evidence="11">
    <location>
        <begin position="788"/>
        <end position="797"/>
    </location>
</feature>
<evidence type="ECO:0000256" key="8">
    <source>
        <dbReference type="PROSITE-ProRule" id="PRU00108"/>
    </source>
</evidence>
<feature type="compositionally biased region" description="Polar residues" evidence="11">
    <location>
        <begin position="875"/>
        <end position="910"/>
    </location>
</feature>
<keyword evidence="16" id="KW-1185">Reference proteome</keyword>
<organism evidence="15 16">
    <name type="scientific">Ditylenchus destructor</name>
    <dbReference type="NCBI Taxonomy" id="166010"/>
    <lineage>
        <taxon>Eukaryota</taxon>
        <taxon>Metazoa</taxon>
        <taxon>Ecdysozoa</taxon>
        <taxon>Nematoda</taxon>
        <taxon>Chromadorea</taxon>
        <taxon>Rhabditida</taxon>
        <taxon>Tylenchina</taxon>
        <taxon>Tylenchomorpha</taxon>
        <taxon>Sphaerularioidea</taxon>
        <taxon>Anguinidae</taxon>
        <taxon>Anguininae</taxon>
        <taxon>Ditylenchus</taxon>
    </lineage>
</organism>
<evidence type="ECO:0000256" key="3">
    <source>
        <dbReference type="ARBA" id="ARBA00023015"/>
    </source>
</evidence>
<feature type="domain" description="Homeobox" evidence="13">
    <location>
        <begin position="697"/>
        <end position="757"/>
    </location>
</feature>
<evidence type="ECO:0000256" key="10">
    <source>
        <dbReference type="RuleBase" id="RU361129"/>
    </source>
</evidence>
<dbReference type="AlphaFoldDB" id="A0AAD4MUK2"/>
<evidence type="ECO:0000256" key="11">
    <source>
        <dbReference type="SAM" id="MobiDB-lite"/>
    </source>
</evidence>
<accession>A0AAD4MUK2</accession>
<evidence type="ECO:0000256" key="9">
    <source>
        <dbReference type="RuleBase" id="RU000682"/>
    </source>
</evidence>
<dbReference type="PROSITE" id="PS50071">
    <property type="entry name" value="HOMEOBOX_2"/>
    <property type="match status" value="1"/>
</dbReference>
<feature type="compositionally biased region" description="Low complexity" evidence="11">
    <location>
        <begin position="457"/>
        <end position="470"/>
    </location>
</feature>
<dbReference type="EMBL" id="JAKKPZ010000104">
    <property type="protein sequence ID" value="KAI1702141.1"/>
    <property type="molecule type" value="Genomic_DNA"/>
</dbReference>
<dbReference type="PANTHER" id="PTHR14057">
    <property type="entry name" value="TRANSCRIPTION FACTOR ONECUT"/>
    <property type="match status" value="1"/>
</dbReference>
<feature type="compositionally biased region" description="Low complexity" evidence="11">
    <location>
        <begin position="163"/>
        <end position="196"/>
    </location>
</feature>
<protein>
    <recommendedName>
        <fullName evidence="10">One cut domain family member</fullName>
    </recommendedName>
</protein>
<gene>
    <name evidence="15" type="ORF">DdX_15655</name>
</gene>
<evidence type="ECO:0000256" key="7">
    <source>
        <dbReference type="ARBA" id="ARBA00023242"/>
    </source>
</evidence>
<dbReference type="InterPro" id="IPR009057">
    <property type="entry name" value="Homeodomain-like_sf"/>
</dbReference>
<dbReference type="Pfam" id="PF00046">
    <property type="entry name" value="Homeodomain"/>
    <property type="match status" value="1"/>
</dbReference>
<feature type="region of interest" description="Disordered" evidence="11">
    <location>
        <begin position="160"/>
        <end position="219"/>
    </location>
</feature>
<feature type="region of interest" description="Disordered" evidence="11">
    <location>
        <begin position="667"/>
        <end position="706"/>
    </location>
</feature>
<dbReference type="GO" id="GO:0000978">
    <property type="term" value="F:RNA polymerase II cis-regulatory region sequence-specific DNA binding"/>
    <property type="evidence" value="ECO:0007669"/>
    <property type="project" value="TreeGrafter"/>
</dbReference>
<feature type="domain" description="CUT" evidence="14">
    <location>
        <begin position="577"/>
        <end position="663"/>
    </location>
</feature>
<dbReference type="SMART" id="SM01109">
    <property type="entry name" value="CUT"/>
    <property type="match status" value="1"/>
</dbReference>
<feature type="compositionally biased region" description="Polar residues" evidence="11">
    <location>
        <begin position="962"/>
        <end position="971"/>
    </location>
</feature>
<dbReference type="InterPro" id="IPR010982">
    <property type="entry name" value="Lambda_DNA-bd_dom_sf"/>
</dbReference>
<evidence type="ECO:0000256" key="12">
    <source>
        <dbReference type="SAM" id="SignalP"/>
    </source>
</evidence>
<dbReference type="SUPFAM" id="SSF47413">
    <property type="entry name" value="lambda repressor-like DNA-binding domains"/>
    <property type="match status" value="1"/>
</dbReference>
<comment type="similarity">
    <text evidence="2 10">Belongs to the CUT homeobox family.</text>
</comment>
<dbReference type="InterPro" id="IPR001356">
    <property type="entry name" value="HD"/>
</dbReference>
<evidence type="ECO:0000259" key="13">
    <source>
        <dbReference type="PROSITE" id="PS50071"/>
    </source>
</evidence>
<feature type="compositionally biased region" description="Polar residues" evidence="11">
    <location>
        <begin position="536"/>
        <end position="552"/>
    </location>
</feature>
<evidence type="ECO:0000313" key="15">
    <source>
        <dbReference type="EMBL" id="KAI1702141.1"/>
    </source>
</evidence>
<sequence>MASTWGAPPLQSAWVIGLELVCGRTLASSSTTSNSSSFDILRYLSSQAHQQVDQQHHQEQLHRHSVGAIMEPPAVTSCTVNNSNSHSIGGLHVGIGGLGGGIGQHSLVPSNSGNNCRRSDNLVDFLQIDPQLSFNAASNVGGGPNRSHFEDLPENFLETISPQQQGGNTTQAQQQVSAAVSMQSMANALHHQQQQHQAHHHQQQHHLGGHNDVGPSPQLASLTTMSVAAGGTDGGGYATLISMPAPSHYANSLKMEAMEQHLGNHTSQLVHHSSGASLLDKARYASGSFGSGTAGLLSPLQLLQDGRSGGSLTVTGDPQGHQTLAQNSSLGGLLGVHNHATSVASLNHHPHHRSNGGSGAVGRTSDMLSGIGGARRVSYIKEEIGSDGMGNFGGGGVAQDAYDSAFGQMTGAAGQPTPQDLERMANAETPPALSNVEIASSILASLAGESPSSPTHQQISPQEQQNQQQQAHFLVHHMQQQSMQQQSQLGGGIQHEQQLQANHRPRNNIRNANKSGMKNDQDESEGNTDAGMNLDFGQQGTSGNGQPQQQQRFGPMGPGAGVPRAVYSTSDTTDPLNAEIDDEIYIDTKDLCKRVAYELKQHSIPQAIFAERILCRSQGTLSDLLRNPKPWNRLKSGRETFRRMFNWLQQPLHIRLSILDMYKGPMGSGSIAPPTPAQNSRQNSKQRTNSGDENGHPHPKRPRLVFTDIQKRTLQAIFKETQRPSREMQQTIAEHLRLDMSTVSNFFMNARRRSRNGNAAGDEPAPYQQVRSITPPPESPPQSHQTPRNNTSQSSRNRSFKSQSAIEQTVAEVVGRSAAYSQQLAQQGFGKDDSQGLGSGSLWDDELEDEDLEDFHEDDEEEGDEGEAMDHRHQQGSISSNHPTTSSASHTMLISGPTSTTPSNTRNISVSNNKIITVKVEHEHSNAEATSSQPHMGRFQNALLNDDTNNVGGSDFLGDTRPGSSPQTAYHSQLEEEERPNNVEDEREQLADEEEEASGPGIGHRLILDRGDSAGDDEDDNANAPTMPGTPTGIGGSSALDSLSPPPTVAASLMNPKASPPESPGAIQSQQQP</sequence>
<feature type="region of interest" description="Disordered" evidence="11">
    <location>
        <begin position="853"/>
        <end position="910"/>
    </location>
</feature>
<keyword evidence="4 8" id="KW-0238">DNA-binding</keyword>
<dbReference type="GO" id="GO:0005634">
    <property type="term" value="C:nucleus"/>
    <property type="evidence" value="ECO:0007669"/>
    <property type="project" value="UniProtKB-SubCell"/>
</dbReference>
<feature type="compositionally biased region" description="Polar residues" evidence="11">
    <location>
        <begin position="943"/>
        <end position="952"/>
    </location>
</feature>
<dbReference type="CDD" id="cd00086">
    <property type="entry name" value="homeodomain"/>
    <property type="match status" value="1"/>
</dbReference>
<keyword evidence="3 10" id="KW-0805">Transcription regulation</keyword>
<dbReference type="Gene3D" id="1.10.10.60">
    <property type="entry name" value="Homeodomain-like"/>
    <property type="match status" value="1"/>
</dbReference>
<reference evidence="15" key="1">
    <citation type="submission" date="2022-01" db="EMBL/GenBank/DDBJ databases">
        <title>Genome Sequence Resource for Two Populations of Ditylenchus destructor, the Migratory Endoparasitic Phytonematode.</title>
        <authorList>
            <person name="Zhang H."/>
            <person name="Lin R."/>
            <person name="Xie B."/>
        </authorList>
    </citation>
    <scope>NUCLEOTIDE SEQUENCE</scope>
    <source>
        <strain evidence="15">BazhouSP</strain>
    </source>
</reference>
<dbReference type="GO" id="GO:0000981">
    <property type="term" value="F:DNA-binding transcription factor activity, RNA polymerase II-specific"/>
    <property type="evidence" value="ECO:0007669"/>
    <property type="project" value="TreeGrafter"/>
</dbReference>
<feature type="region of interest" description="Disordered" evidence="11">
    <location>
        <begin position="755"/>
        <end position="804"/>
    </location>
</feature>
<dbReference type="Proteomes" id="UP001201812">
    <property type="component" value="Unassembled WGS sequence"/>
</dbReference>
<feature type="compositionally biased region" description="Basic and acidic residues" evidence="11">
    <location>
        <begin position="979"/>
        <end position="990"/>
    </location>
</feature>
<dbReference type="FunFam" id="1.10.260.40:FF:000005">
    <property type="entry name" value="One cut domain family member"/>
    <property type="match status" value="1"/>
</dbReference>
<comment type="caution">
    <text evidence="15">The sequence shown here is derived from an EMBL/GenBank/DDBJ whole genome shotgun (WGS) entry which is preliminary data.</text>
</comment>
<evidence type="ECO:0000256" key="1">
    <source>
        <dbReference type="ARBA" id="ARBA00004123"/>
    </source>
</evidence>
<feature type="signal peptide" evidence="12">
    <location>
        <begin position="1"/>
        <end position="27"/>
    </location>
</feature>
<keyword evidence="7 8" id="KW-0539">Nucleus</keyword>
<feature type="compositionally biased region" description="Low complexity" evidence="11">
    <location>
        <begin position="1022"/>
        <end position="1031"/>
    </location>
</feature>
<dbReference type="Pfam" id="PF02376">
    <property type="entry name" value="CUT"/>
    <property type="match status" value="1"/>
</dbReference>
<evidence type="ECO:0000313" key="16">
    <source>
        <dbReference type="Proteomes" id="UP001201812"/>
    </source>
</evidence>
<feature type="DNA-binding region" description="Homeobox" evidence="8">
    <location>
        <begin position="699"/>
        <end position="758"/>
    </location>
</feature>
<dbReference type="InterPro" id="IPR003350">
    <property type="entry name" value="CUT_dom"/>
</dbReference>
<feature type="compositionally biased region" description="Low complexity" evidence="11">
    <location>
        <begin position="478"/>
        <end position="488"/>
    </location>
</feature>
<feature type="region of interest" description="Disordered" evidence="11">
    <location>
        <begin position="943"/>
        <end position="1073"/>
    </location>
</feature>
<feature type="compositionally biased region" description="Basic residues" evidence="11">
    <location>
        <begin position="197"/>
        <end position="208"/>
    </location>
</feature>
<dbReference type="SUPFAM" id="SSF46689">
    <property type="entry name" value="Homeodomain-like"/>
    <property type="match status" value="1"/>
</dbReference>
<keyword evidence="5 8" id="KW-0371">Homeobox</keyword>
<name>A0AAD4MUK2_9BILA</name>
<evidence type="ECO:0000256" key="6">
    <source>
        <dbReference type="ARBA" id="ARBA00023163"/>
    </source>
</evidence>
<dbReference type="FunFam" id="1.10.10.60:FF:000054">
    <property type="entry name" value="One cut domain family member"/>
    <property type="match status" value="1"/>
</dbReference>
<feature type="region of interest" description="Disordered" evidence="11">
    <location>
        <begin position="447"/>
        <end position="574"/>
    </location>
</feature>
<keyword evidence="6 10" id="KW-0804">Transcription</keyword>